<reference evidence="3" key="1">
    <citation type="submission" date="2019-04" db="EMBL/GenBank/DDBJ databases">
        <title>Sequencing of skin fungus with MAO and IRED activity.</title>
        <authorList>
            <person name="Marsaioli A.J."/>
            <person name="Bonatto J.M.C."/>
            <person name="Reis Junior O."/>
        </authorList>
    </citation>
    <scope>NUCLEOTIDE SEQUENCE</scope>
    <source>
        <strain evidence="3">30M1</strain>
    </source>
</reference>
<dbReference type="SUPFAM" id="SSF53474">
    <property type="entry name" value="alpha/beta-Hydrolases"/>
    <property type="match status" value="1"/>
</dbReference>
<comment type="caution">
    <text evidence="3">The sequence shown here is derived from an EMBL/GenBank/DDBJ whole genome shotgun (WGS) entry which is preliminary data.</text>
</comment>
<dbReference type="PANTHER" id="PTHR48070">
    <property type="entry name" value="ESTERASE OVCA2"/>
    <property type="match status" value="1"/>
</dbReference>
<evidence type="ECO:0000313" key="3">
    <source>
        <dbReference type="EMBL" id="KAF3010993.1"/>
    </source>
</evidence>
<evidence type="ECO:0000259" key="2">
    <source>
        <dbReference type="Pfam" id="PF03959"/>
    </source>
</evidence>
<dbReference type="InterPro" id="IPR050593">
    <property type="entry name" value="LovG"/>
</dbReference>
<dbReference type="Gene3D" id="3.40.50.1820">
    <property type="entry name" value="alpha/beta hydrolase"/>
    <property type="match status" value="1"/>
</dbReference>
<dbReference type="PANTHER" id="PTHR48070:SF4">
    <property type="entry name" value="ESTERASE ALNB"/>
    <property type="match status" value="1"/>
</dbReference>
<proteinExistence type="predicted"/>
<dbReference type="AlphaFoldDB" id="A0A9P4TQP4"/>
<accession>A0A9P4TQP4</accession>
<dbReference type="EMBL" id="SWKU01000001">
    <property type="protein sequence ID" value="KAF3010993.1"/>
    <property type="molecule type" value="Genomic_DNA"/>
</dbReference>
<dbReference type="Proteomes" id="UP000801428">
    <property type="component" value="Unassembled WGS sequence"/>
</dbReference>
<dbReference type="OrthoDB" id="2094269at2759"/>
<name>A0A9P4TQP4_CURKU</name>
<dbReference type="GO" id="GO:0019748">
    <property type="term" value="P:secondary metabolic process"/>
    <property type="evidence" value="ECO:0007669"/>
    <property type="project" value="TreeGrafter"/>
</dbReference>
<dbReference type="GO" id="GO:0005737">
    <property type="term" value="C:cytoplasm"/>
    <property type="evidence" value="ECO:0007669"/>
    <property type="project" value="TreeGrafter"/>
</dbReference>
<keyword evidence="1" id="KW-0378">Hydrolase</keyword>
<dbReference type="InterPro" id="IPR005645">
    <property type="entry name" value="FSH-like_dom"/>
</dbReference>
<organism evidence="3 4">
    <name type="scientific">Curvularia kusanoi</name>
    <name type="common">Cochliobolus kusanoi</name>
    <dbReference type="NCBI Taxonomy" id="90978"/>
    <lineage>
        <taxon>Eukaryota</taxon>
        <taxon>Fungi</taxon>
        <taxon>Dikarya</taxon>
        <taxon>Ascomycota</taxon>
        <taxon>Pezizomycotina</taxon>
        <taxon>Dothideomycetes</taxon>
        <taxon>Pleosporomycetidae</taxon>
        <taxon>Pleosporales</taxon>
        <taxon>Pleosporineae</taxon>
        <taxon>Pleosporaceae</taxon>
        <taxon>Curvularia</taxon>
    </lineage>
</organism>
<protein>
    <recommendedName>
        <fullName evidence="2">Serine hydrolase domain-containing protein</fullName>
    </recommendedName>
</protein>
<keyword evidence="4" id="KW-1185">Reference proteome</keyword>
<sequence length="213" mass="23118">MKLLCLHGLGTNSDVFKAQLEPIIRALVSVQFTFVDANIECPGDVEIAKYFRGPFYRHWDDTRESVLECYEYIHETMEEDGPFDGVVGFSQGAAAAATALLRTQNADPTAPPLFKFAIFFCATNALDTSQEEAALANVPAAKGMRLPAIPTVHVVGQKDDVFAESMTLYELADPRLARLITHSGGHVIPKDAAFARKMQDLIEWAALASGGGG</sequence>
<dbReference type="Pfam" id="PF03959">
    <property type="entry name" value="FSH1"/>
    <property type="match status" value="1"/>
</dbReference>
<evidence type="ECO:0000313" key="4">
    <source>
        <dbReference type="Proteomes" id="UP000801428"/>
    </source>
</evidence>
<evidence type="ECO:0000256" key="1">
    <source>
        <dbReference type="ARBA" id="ARBA00022801"/>
    </source>
</evidence>
<dbReference type="InterPro" id="IPR029058">
    <property type="entry name" value="AB_hydrolase_fold"/>
</dbReference>
<dbReference type="GO" id="GO:0016787">
    <property type="term" value="F:hydrolase activity"/>
    <property type="evidence" value="ECO:0007669"/>
    <property type="project" value="UniProtKB-KW"/>
</dbReference>
<dbReference type="GO" id="GO:0005634">
    <property type="term" value="C:nucleus"/>
    <property type="evidence" value="ECO:0007669"/>
    <property type="project" value="TreeGrafter"/>
</dbReference>
<feature type="domain" description="Serine hydrolase" evidence="2">
    <location>
        <begin position="2"/>
        <end position="197"/>
    </location>
</feature>
<gene>
    <name evidence="3" type="ORF">E8E13_010664</name>
</gene>